<organism evidence="5 6">
    <name type="scientific">Artemia franciscana</name>
    <name type="common">Brine shrimp</name>
    <name type="synonym">Artemia sanfranciscana</name>
    <dbReference type="NCBI Taxonomy" id="6661"/>
    <lineage>
        <taxon>Eukaryota</taxon>
        <taxon>Metazoa</taxon>
        <taxon>Ecdysozoa</taxon>
        <taxon>Arthropoda</taxon>
        <taxon>Crustacea</taxon>
        <taxon>Branchiopoda</taxon>
        <taxon>Anostraca</taxon>
        <taxon>Artemiidae</taxon>
        <taxon>Artemia</taxon>
    </lineage>
</organism>
<comment type="caution">
    <text evidence="5">The sequence shown here is derived from an EMBL/GenBank/DDBJ whole genome shotgun (WGS) entry which is preliminary data.</text>
</comment>
<protein>
    <recommendedName>
        <fullName evidence="4">Band 7 domain-containing protein</fullName>
    </recommendedName>
</protein>
<dbReference type="GO" id="GO:0007005">
    <property type="term" value="P:mitochondrion organization"/>
    <property type="evidence" value="ECO:0007669"/>
    <property type="project" value="TreeGrafter"/>
</dbReference>
<dbReference type="GO" id="GO:0016020">
    <property type="term" value="C:membrane"/>
    <property type="evidence" value="ECO:0007669"/>
    <property type="project" value="InterPro"/>
</dbReference>
<evidence type="ECO:0000256" key="1">
    <source>
        <dbReference type="ARBA" id="ARBA00004173"/>
    </source>
</evidence>
<dbReference type="GO" id="GO:0005739">
    <property type="term" value="C:mitochondrion"/>
    <property type="evidence" value="ECO:0007669"/>
    <property type="project" value="UniProtKB-SubCell"/>
</dbReference>
<dbReference type="Proteomes" id="UP001187531">
    <property type="component" value="Unassembled WGS sequence"/>
</dbReference>
<dbReference type="PRINTS" id="PR00721">
    <property type="entry name" value="STOMATIN"/>
</dbReference>
<evidence type="ECO:0000259" key="4">
    <source>
        <dbReference type="SMART" id="SM00244"/>
    </source>
</evidence>
<proteinExistence type="inferred from homology"/>
<dbReference type="FunFam" id="3.30.479.30:FF:000008">
    <property type="entry name" value="Stomatin-like protein 2, mitochondrial"/>
    <property type="match status" value="1"/>
</dbReference>
<dbReference type="AlphaFoldDB" id="A0AA88IHB7"/>
<name>A0AA88IHB7_ARTSF</name>
<accession>A0AA88IHB7</accession>
<dbReference type="Pfam" id="PF01145">
    <property type="entry name" value="Band_7"/>
    <property type="match status" value="1"/>
</dbReference>
<reference evidence="5" key="1">
    <citation type="submission" date="2023-07" db="EMBL/GenBank/DDBJ databases">
        <title>Chromosome-level genome assembly of Artemia franciscana.</title>
        <authorList>
            <person name="Jo E."/>
        </authorList>
    </citation>
    <scope>NUCLEOTIDE SEQUENCE</scope>
    <source>
        <tissue evidence="5">Whole body</tissue>
    </source>
</reference>
<evidence type="ECO:0000256" key="3">
    <source>
        <dbReference type="ARBA" id="ARBA00023128"/>
    </source>
</evidence>
<dbReference type="Gene3D" id="3.30.479.30">
    <property type="entry name" value="Band 7 domain"/>
    <property type="match status" value="1"/>
</dbReference>
<dbReference type="SUPFAM" id="SSF117892">
    <property type="entry name" value="Band 7/SPFH domain"/>
    <property type="match status" value="1"/>
</dbReference>
<dbReference type="CDD" id="cd08829">
    <property type="entry name" value="SPFH_paraslipin"/>
    <property type="match status" value="1"/>
</dbReference>
<gene>
    <name evidence="5" type="ORF">QYM36_004007</name>
</gene>
<dbReference type="SMART" id="SM00244">
    <property type="entry name" value="PHB"/>
    <property type="match status" value="1"/>
</dbReference>
<keyword evidence="6" id="KW-1185">Reference proteome</keyword>
<dbReference type="InterPro" id="IPR032435">
    <property type="entry name" value="STML2-like_C"/>
</dbReference>
<sequence length="349" mass="38965">MESWTRTSTVLFHVQKGYNLQFIQRARQIHLSHQQYAAAPINTGILFVPQQEAWVVERMGKFNQILDPGLNFLIPFIDKIKYVQSLKEIPIAIPHQSAISADNVTLTIDGVLYLRIYDPYKASYGVEDVEYAVTQLAQTTMRSEIGKISLDTVFRERESLNIAIVTAINKASSAWGITCLRYEIRDIQIPKRIQEAMHSQVESERKKRAAILESEGIRTSDINIAEGKKQSRILASEADKLEKINRAEGEAKAIVANAEARATSLIVLAQALSKEEGKNAASLNVAEQYVSAFKQLAKSSNTILLPANASDVSSMVAQAMAVYTNLASKNEKPKLEEYDRGEYISDDEK</sequence>
<dbReference type="Pfam" id="PF16200">
    <property type="entry name" value="Band_7_C"/>
    <property type="match status" value="1"/>
</dbReference>
<dbReference type="InterPro" id="IPR036013">
    <property type="entry name" value="Band_7/SPFH_dom_sf"/>
</dbReference>
<evidence type="ECO:0000313" key="6">
    <source>
        <dbReference type="Proteomes" id="UP001187531"/>
    </source>
</evidence>
<evidence type="ECO:0000256" key="2">
    <source>
        <dbReference type="ARBA" id="ARBA00008164"/>
    </source>
</evidence>
<dbReference type="InterPro" id="IPR001107">
    <property type="entry name" value="Band_7"/>
</dbReference>
<comment type="subcellular location">
    <subcellularLocation>
        <location evidence="1">Mitochondrion</location>
    </subcellularLocation>
</comment>
<keyword evidence="3" id="KW-0496">Mitochondrion</keyword>
<comment type="similarity">
    <text evidence="2">Belongs to the band 7/mec-2 family.</text>
</comment>
<dbReference type="InterPro" id="IPR001972">
    <property type="entry name" value="Stomatin_HflK_fam"/>
</dbReference>
<feature type="domain" description="Band 7" evidence="4">
    <location>
        <begin position="43"/>
        <end position="201"/>
    </location>
</feature>
<evidence type="ECO:0000313" key="5">
    <source>
        <dbReference type="EMBL" id="KAK2721882.1"/>
    </source>
</evidence>
<dbReference type="PANTHER" id="PTHR43327">
    <property type="entry name" value="STOMATIN-LIKE PROTEIN 2, MITOCHONDRIAL"/>
    <property type="match status" value="1"/>
</dbReference>
<dbReference type="InterPro" id="IPR050710">
    <property type="entry name" value="Band7/mec-2_domain"/>
</dbReference>
<dbReference type="EMBL" id="JAVRJZ010000006">
    <property type="protein sequence ID" value="KAK2721882.1"/>
    <property type="molecule type" value="Genomic_DNA"/>
</dbReference>
<dbReference type="PANTHER" id="PTHR43327:SF10">
    <property type="entry name" value="STOMATIN-LIKE PROTEIN 2, MITOCHONDRIAL"/>
    <property type="match status" value="1"/>
</dbReference>